<keyword evidence="1" id="KW-0472">Membrane</keyword>
<keyword evidence="1" id="KW-0812">Transmembrane</keyword>
<keyword evidence="3" id="KW-1185">Reference proteome</keyword>
<evidence type="ECO:0000313" key="2">
    <source>
        <dbReference type="EMBL" id="TBX71152.1"/>
    </source>
</evidence>
<dbReference type="RefSeq" id="WP_131474763.1">
    <property type="nucleotide sequence ID" value="NZ_SJPE01000001.1"/>
</dbReference>
<keyword evidence="1" id="KW-1133">Transmembrane helix</keyword>
<comment type="caution">
    <text evidence="2">The sequence shown here is derived from an EMBL/GenBank/DDBJ whole genome shotgun (WGS) entry which is preliminary data.</text>
</comment>
<feature type="transmembrane region" description="Helical" evidence="1">
    <location>
        <begin position="12"/>
        <end position="29"/>
    </location>
</feature>
<name>A0A4Q9Z4F4_9FLAO</name>
<reference evidence="2 3" key="1">
    <citation type="submission" date="2019-02" db="EMBL/GenBank/DDBJ databases">
        <title>Flavobacterium sp. RD-2-33 isolated from forest soil.</title>
        <authorList>
            <person name="Chaudhary D.K."/>
        </authorList>
    </citation>
    <scope>NUCLEOTIDE SEQUENCE [LARGE SCALE GENOMIC DNA]</scope>
    <source>
        <strain evidence="2 3">RD-2-33</strain>
    </source>
</reference>
<dbReference type="AlphaFoldDB" id="A0A4Q9Z4F4"/>
<evidence type="ECO:0000256" key="1">
    <source>
        <dbReference type="SAM" id="Phobius"/>
    </source>
</evidence>
<dbReference type="OrthoDB" id="1368146at2"/>
<proteinExistence type="predicted"/>
<feature type="transmembrane region" description="Helical" evidence="1">
    <location>
        <begin position="41"/>
        <end position="62"/>
    </location>
</feature>
<sequence length="80" mass="9761">MSERWKHQLKVGLFWGIFMIVFMSLFEWNEKPFLSQLITPFFYIKAVVYLVTGIFFVGYFSWKGKNGKEYTWSDLFRKKK</sequence>
<gene>
    <name evidence="2" type="ORF">EZL74_01220</name>
</gene>
<protein>
    <submittedName>
        <fullName evidence="2">Uncharacterized protein</fullName>
    </submittedName>
</protein>
<dbReference type="EMBL" id="SJPE01000001">
    <property type="protein sequence ID" value="TBX71152.1"/>
    <property type="molecule type" value="Genomic_DNA"/>
</dbReference>
<dbReference type="Proteomes" id="UP000293300">
    <property type="component" value="Unassembled WGS sequence"/>
</dbReference>
<evidence type="ECO:0000313" key="3">
    <source>
        <dbReference type="Proteomes" id="UP000293300"/>
    </source>
</evidence>
<accession>A0A4Q9Z4F4</accession>
<organism evidence="2 3">
    <name type="scientific">Flavobacterium silvisoli</name>
    <dbReference type="NCBI Taxonomy" id="2529433"/>
    <lineage>
        <taxon>Bacteria</taxon>
        <taxon>Pseudomonadati</taxon>
        <taxon>Bacteroidota</taxon>
        <taxon>Flavobacteriia</taxon>
        <taxon>Flavobacteriales</taxon>
        <taxon>Flavobacteriaceae</taxon>
        <taxon>Flavobacterium</taxon>
    </lineage>
</organism>